<dbReference type="PANTHER" id="PTHR43331">
    <property type="entry name" value="HOMOSERINE DEHYDROGENASE"/>
    <property type="match status" value="1"/>
</dbReference>
<dbReference type="PANTHER" id="PTHR43331:SF1">
    <property type="entry name" value="HOMOSERINE DEHYDROGENASE"/>
    <property type="match status" value="1"/>
</dbReference>
<dbReference type="SUPFAM" id="SSF51735">
    <property type="entry name" value="NAD(P)-binding Rossmann-fold domains"/>
    <property type="match status" value="1"/>
</dbReference>
<evidence type="ECO:0000256" key="14">
    <source>
        <dbReference type="RuleBase" id="RU004171"/>
    </source>
</evidence>
<comment type="catalytic activity">
    <reaction evidence="12">
        <text>L-homoserine + NADP(+) = L-aspartate 4-semialdehyde + NADPH + H(+)</text>
        <dbReference type="Rhea" id="RHEA:15761"/>
        <dbReference type="ChEBI" id="CHEBI:15378"/>
        <dbReference type="ChEBI" id="CHEBI:57476"/>
        <dbReference type="ChEBI" id="CHEBI:57783"/>
        <dbReference type="ChEBI" id="CHEBI:58349"/>
        <dbReference type="ChEBI" id="CHEBI:537519"/>
        <dbReference type="EC" id="1.1.1.3"/>
    </reaction>
    <physiologicalReaction direction="right-to-left" evidence="12">
        <dbReference type="Rhea" id="RHEA:15763"/>
    </physiologicalReaction>
</comment>
<evidence type="ECO:0000256" key="1">
    <source>
        <dbReference type="ARBA" id="ARBA00001920"/>
    </source>
</evidence>
<dbReference type="InterPro" id="IPR016204">
    <property type="entry name" value="HDH"/>
</dbReference>
<evidence type="ECO:0000256" key="8">
    <source>
        <dbReference type="ARBA" id="ARBA00022697"/>
    </source>
</evidence>
<keyword evidence="7 13" id="KW-0028">Amino-acid biosynthesis</keyword>
<sequence>MVTPLRLALIGLGTVGSGVLRILHDTAGRDARLGTVQVVGVAVRDLERPRDLPVLPPLTDDPFALVRDPDVDVVAEVMGGVDLSYQLLTAALKAGKHVITANKALLARHGQELFALARAQSRQLRYEAAVGGGIPLIQPLEQCLGANRIHSVTAIINGTTNYILTQMATRQMAYSQALAEAQALGYAEANPAADVEGADAQEKLTILASIAFRIPLPPLEAIYREGITTIDLPDVSNAQQLGFGIKLLALAERCPDGRLDLRVHPTLVPVDHPLSRVDGAYNAVLIEAEPVGSIMFFGPGAGGGPTASAVISDLINILADRPAGPTPADFAQPPPGYLSIDEVQTRFYIRLRALDRPGVIGHIGQIFGRHSVSLASIVQKNPRGAAAELVIITHDVAEARLRAALAELRASSEVQDFCTAIRVLPEG</sequence>
<name>A0ABY3PK49_9CYAN</name>
<dbReference type="Gene3D" id="3.30.70.260">
    <property type="match status" value="1"/>
</dbReference>
<dbReference type="Pfam" id="PF01842">
    <property type="entry name" value="ACT"/>
    <property type="match status" value="1"/>
</dbReference>
<dbReference type="PROSITE" id="PS01042">
    <property type="entry name" value="HOMOSER_DHGENASE"/>
    <property type="match status" value="1"/>
</dbReference>
<evidence type="ECO:0000256" key="12">
    <source>
        <dbReference type="ARBA" id="ARBA00048841"/>
    </source>
</evidence>
<dbReference type="Pfam" id="PF00742">
    <property type="entry name" value="Homoserine_dh"/>
    <property type="match status" value="1"/>
</dbReference>
<feature type="domain" description="ACT" evidence="15">
    <location>
        <begin position="348"/>
        <end position="425"/>
    </location>
</feature>
<evidence type="ECO:0000256" key="6">
    <source>
        <dbReference type="ARBA" id="ARBA00013376"/>
    </source>
</evidence>
<evidence type="ECO:0000256" key="9">
    <source>
        <dbReference type="ARBA" id="ARBA00022857"/>
    </source>
</evidence>
<keyword evidence="9 13" id="KW-0521">NADP</keyword>
<dbReference type="InterPro" id="IPR001342">
    <property type="entry name" value="HDH_cat"/>
</dbReference>
<evidence type="ECO:0000256" key="10">
    <source>
        <dbReference type="ARBA" id="ARBA00023002"/>
    </source>
</evidence>
<accession>A0ABY3PK49</accession>
<dbReference type="PIRSF" id="PIRSF000098">
    <property type="entry name" value="Homoser_dehydrog"/>
    <property type="match status" value="1"/>
</dbReference>
<dbReference type="InterPro" id="IPR005106">
    <property type="entry name" value="Asp/hSer_DH_NAD-bd"/>
</dbReference>
<gene>
    <name evidence="16" type="ORF">ISF26_19860</name>
</gene>
<dbReference type="Gene3D" id="3.40.50.720">
    <property type="entry name" value="NAD(P)-binding Rossmann-like Domain"/>
    <property type="match status" value="1"/>
</dbReference>
<dbReference type="InterPro" id="IPR002912">
    <property type="entry name" value="ACT_dom"/>
</dbReference>
<comment type="pathway">
    <text evidence="3 13">Amino-acid biosynthesis; L-methionine biosynthesis via de novo pathway; L-homoserine from L-aspartate: step 3/3.</text>
</comment>
<dbReference type="Proteomes" id="UP001054846">
    <property type="component" value="Chromosome"/>
</dbReference>
<evidence type="ECO:0000256" key="2">
    <source>
        <dbReference type="ARBA" id="ARBA00005056"/>
    </source>
</evidence>
<keyword evidence="8 13" id="KW-0791">Threonine biosynthesis</keyword>
<dbReference type="SUPFAM" id="SSF55021">
    <property type="entry name" value="ACT-like"/>
    <property type="match status" value="1"/>
</dbReference>
<comment type="similarity">
    <text evidence="4 14">Belongs to the homoserine dehydrogenase family.</text>
</comment>
<keyword evidence="10 13" id="KW-0560">Oxidoreductase</keyword>
<dbReference type="InterPro" id="IPR019811">
    <property type="entry name" value="HDH_CS"/>
</dbReference>
<organism evidence="16 17">
    <name type="scientific">Gloeobacter morelensis MG652769</name>
    <dbReference type="NCBI Taxonomy" id="2781736"/>
    <lineage>
        <taxon>Bacteria</taxon>
        <taxon>Bacillati</taxon>
        <taxon>Cyanobacteriota</taxon>
        <taxon>Cyanophyceae</taxon>
        <taxon>Gloeobacterales</taxon>
        <taxon>Gloeobacteraceae</taxon>
        <taxon>Gloeobacter</taxon>
        <taxon>Gloeobacter morelensis</taxon>
    </lineage>
</organism>
<evidence type="ECO:0000256" key="11">
    <source>
        <dbReference type="ARBA" id="ARBA00023167"/>
    </source>
</evidence>
<evidence type="ECO:0000259" key="15">
    <source>
        <dbReference type="PROSITE" id="PS51671"/>
    </source>
</evidence>
<evidence type="ECO:0000256" key="7">
    <source>
        <dbReference type="ARBA" id="ARBA00022605"/>
    </source>
</evidence>
<dbReference type="InterPro" id="IPR036291">
    <property type="entry name" value="NAD(P)-bd_dom_sf"/>
</dbReference>
<dbReference type="PROSITE" id="PS51671">
    <property type="entry name" value="ACT"/>
    <property type="match status" value="1"/>
</dbReference>
<keyword evidence="11 13" id="KW-0486">Methionine biosynthesis</keyword>
<evidence type="ECO:0000313" key="16">
    <source>
        <dbReference type="EMBL" id="UFP93994.1"/>
    </source>
</evidence>
<comment type="pathway">
    <text evidence="2 13">Amino-acid biosynthesis; L-threonine biosynthesis; L-threonine from L-aspartate: step 3/5.</text>
</comment>
<evidence type="ECO:0000256" key="4">
    <source>
        <dbReference type="ARBA" id="ARBA00006753"/>
    </source>
</evidence>
<dbReference type="CDD" id="cd04881">
    <property type="entry name" value="ACT_HSDH-Hom"/>
    <property type="match status" value="1"/>
</dbReference>
<dbReference type="SUPFAM" id="SSF55347">
    <property type="entry name" value="Glyceraldehyde-3-phosphate dehydrogenase-like, C-terminal domain"/>
    <property type="match status" value="1"/>
</dbReference>
<protein>
    <recommendedName>
        <fullName evidence="6 13">Homoserine dehydrogenase</fullName>
        <ecNumber evidence="5 13">1.1.1.3</ecNumber>
    </recommendedName>
</protein>
<dbReference type="NCBIfam" id="NF004976">
    <property type="entry name" value="PRK06349.1"/>
    <property type="match status" value="1"/>
</dbReference>
<evidence type="ECO:0000313" key="17">
    <source>
        <dbReference type="Proteomes" id="UP001054846"/>
    </source>
</evidence>
<evidence type="ECO:0000256" key="13">
    <source>
        <dbReference type="RuleBase" id="RU000579"/>
    </source>
</evidence>
<reference evidence="16 17" key="1">
    <citation type="journal article" date="2021" name="Genome Biol. Evol.">
        <title>Complete Genome Sequencing of a Novel Gloeobacter Species from a Waterfall Cave in Mexico.</title>
        <authorList>
            <person name="Saw J.H."/>
            <person name="Cardona T."/>
            <person name="Montejano G."/>
        </authorList>
    </citation>
    <scope>NUCLEOTIDE SEQUENCE [LARGE SCALE GENOMIC DNA]</scope>
    <source>
        <strain evidence="16">MG652769</strain>
    </source>
</reference>
<evidence type="ECO:0000256" key="3">
    <source>
        <dbReference type="ARBA" id="ARBA00005062"/>
    </source>
</evidence>
<dbReference type="EMBL" id="CP063845">
    <property type="protein sequence ID" value="UFP93994.1"/>
    <property type="molecule type" value="Genomic_DNA"/>
</dbReference>
<evidence type="ECO:0000256" key="5">
    <source>
        <dbReference type="ARBA" id="ARBA00013213"/>
    </source>
</evidence>
<comment type="cofactor">
    <cofactor evidence="1">
        <name>a metal cation</name>
        <dbReference type="ChEBI" id="CHEBI:25213"/>
    </cofactor>
</comment>
<dbReference type="EC" id="1.1.1.3" evidence="5 13"/>
<dbReference type="RefSeq" id="WP_230841053.1">
    <property type="nucleotide sequence ID" value="NZ_CP063845.1"/>
</dbReference>
<dbReference type="Gene3D" id="3.30.360.10">
    <property type="entry name" value="Dihydrodipicolinate Reductase, domain 2"/>
    <property type="match status" value="1"/>
</dbReference>
<dbReference type="Pfam" id="PF03447">
    <property type="entry name" value="NAD_binding_3"/>
    <property type="match status" value="1"/>
</dbReference>
<keyword evidence="17" id="KW-1185">Reference proteome</keyword>
<dbReference type="InterPro" id="IPR045865">
    <property type="entry name" value="ACT-like_dom_sf"/>
</dbReference>
<proteinExistence type="inferred from homology"/>